<feature type="transmembrane region" description="Helical" evidence="1">
    <location>
        <begin position="30"/>
        <end position="52"/>
    </location>
</feature>
<comment type="caution">
    <text evidence="2">The sequence shown here is derived from an EMBL/GenBank/DDBJ whole genome shotgun (WGS) entry which is preliminary data.</text>
</comment>
<name>X1VH52_9ZZZZ</name>
<keyword evidence="1" id="KW-1133">Transmembrane helix</keyword>
<reference evidence="2" key="1">
    <citation type="journal article" date="2014" name="Front. Microbiol.">
        <title>High frequency of phylogenetically diverse reductive dehalogenase-homologous genes in deep subseafloor sedimentary metagenomes.</title>
        <authorList>
            <person name="Kawai M."/>
            <person name="Futagami T."/>
            <person name="Toyoda A."/>
            <person name="Takaki Y."/>
            <person name="Nishi S."/>
            <person name="Hori S."/>
            <person name="Arai W."/>
            <person name="Tsubouchi T."/>
            <person name="Morono Y."/>
            <person name="Uchiyama I."/>
            <person name="Ito T."/>
            <person name="Fujiyama A."/>
            <person name="Inagaki F."/>
            <person name="Takami H."/>
        </authorList>
    </citation>
    <scope>NUCLEOTIDE SEQUENCE</scope>
    <source>
        <strain evidence="2">Expedition CK06-06</strain>
    </source>
</reference>
<accession>X1VH52</accession>
<sequence>EVISCLQHDRNGMIALGDEEAYVMPPRRLVMIPMSFPLMFGFAFIALGTLIYKDMAAP</sequence>
<proteinExistence type="predicted"/>
<evidence type="ECO:0000256" key="1">
    <source>
        <dbReference type="SAM" id="Phobius"/>
    </source>
</evidence>
<dbReference type="AlphaFoldDB" id="X1VH52"/>
<organism evidence="2">
    <name type="scientific">marine sediment metagenome</name>
    <dbReference type="NCBI Taxonomy" id="412755"/>
    <lineage>
        <taxon>unclassified sequences</taxon>
        <taxon>metagenomes</taxon>
        <taxon>ecological metagenomes</taxon>
    </lineage>
</organism>
<evidence type="ECO:0000313" key="2">
    <source>
        <dbReference type="EMBL" id="GAJ14111.1"/>
    </source>
</evidence>
<dbReference type="EMBL" id="BARW01025947">
    <property type="protein sequence ID" value="GAJ14111.1"/>
    <property type="molecule type" value="Genomic_DNA"/>
</dbReference>
<keyword evidence="1" id="KW-0812">Transmembrane</keyword>
<protein>
    <submittedName>
        <fullName evidence="2">Uncharacterized protein</fullName>
    </submittedName>
</protein>
<keyword evidence="1" id="KW-0472">Membrane</keyword>
<gene>
    <name evidence="2" type="ORF">S12H4_42408</name>
</gene>
<feature type="non-terminal residue" evidence="2">
    <location>
        <position position="1"/>
    </location>
</feature>